<evidence type="ECO:0000313" key="9">
    <source>
        <dbReference type="Proteomes" id="UP000063789"/>
    </source>
</evidence>
<dbReference type="PATRIC" id="fig|1136941.3.peg.3577"/>
<keyword evidence="5" id="KW-0408">Iron</keyword>
<organism evidence="8 9">
    <name type="scientific">Gordonia phthalatica</name>
    <dbReference type="NCBI Taxonomy" id="1136941"/>
    <lineage>
        <taxon>Bacteria</taxon>
        <taxon>Bacillati</taxon>
        <taxon>Actinomycetota</taxon>
        <taxon>Actinomycetes</taxon>
        <taxon>Mycobacteriales</taxon>
        <taxon>Gordoniaceae</taxon>
        <taxon>Gordonia</taxon>
    </lineage>
</organism>
<evidence type="ECO:0000256" key="3">
    <source>
        <dbReference type="ARBA" id="ARBA00022723"/>
    </source>
</evidence>
<dbReference type="GO" id="GO:0046872">
    <property type="term" value="F:metal ion binding"/>
    <property type="evidence" value="ECO:0007669"/>
    <property type="project" value="UniProtKB-KW"/>
</dbReference>
<dbReference type="SUPFAM" id="SSF54862">
    <property type="entry name" value="4Fe-4S ferredoxins"/>
    <property type="match status" value="1"/>
</dbReference>
<evidence type="ECO:0000256" key="1">
    <source>
        <dbReference type="ARBA" id="ARBA00001927"/>
    </source>
</evidence>
<reference evidence="8 9" key="2">
    <citation type="journal article" date="2017" name="Int. J. Syst. Evol. Microbiol.">
        <title>Gordonia phthalatica sp. nov., a di-n-butyl phthalate-degrading bacterium isolated from activated sludge.</title>
        <authorList>
            <person name="Jin D."/>
            <person name="Kong X."/>
            <person name="Jia M."/>
            <person name="Yu X."/>
            <person name="Wang X."/>
            <person name="Zhuang X."/>
            <person name="Deng Y."/>
            <person name="Bai Z."/>
        </authorList>
    </citation>
    <scope>NUCLEOTIDE SEQUENCE [LARGE SCALE GENOMIC DNA]</scope>
    <source>
        <strain evidence="8 9">QH-11</strain>
    </source>
</reference>
<dbReference type="PANTHER" id="PTHR36923">
    <property type="entry name" value="FERREDOXIN"/>
    <property type="match status" value="1"/>
</dbReference>
<evidence type="ECO:0000313" key="8">
    <source>
        <dbReference type="EMBL" id="ALG87000.1"/>
    </source>
</evidence>
<evidence type="ECO:0000256" key="5">
    <source>
        <dbReference type="ARBA" id="ARBA00023004"/>
    </source>
</evidence>
<accession>A0A0N9N8G3</accession>
<evidence type="ECO:0000256" key="6">
    <source>
        <dbReference type="ARBA" id="ARBA00023014"/>
    </source>
</evidence>
<name>A0A0N9N8G3_9ACTN</name>
<dbReference type="GO" id="GO:0051538">
    <property type="term" value="F:3 iron, 4 sulfur cluster binding"/>
    <property type="evidence" value="ECO:0007669"/>
    <property type="project" value="UniProtKB-KW"/>
</dbReference>
<dbReference type="Gene3D" id="3.30.70.20">
    <property type="match status" value="1"/>
</dbReference>
<dbReference type="InterPro" id="IPR051269">
    <property type="entry name" value="Fe-S_cluster_ET"/>
</dbReference>
<proteinExistence type="predicted"/>
<dbReference type="EMBL" id="CP011853">
    <property type="protein sequence ID" value="ALG87000.1"/>
    <property type="molecule type" value="Genomic_DNA"/>
</dbReference>
<keyword evidence="9" id="KW-1185">Reference proteome</keyword>
<dbReference type="AlphaFoldDB" id="A0A0N9N8G3"/>
<dbReference type="PANTHER" id="PTHR36923:SF3">
    <property type="entry name" value="FERREDOXIN"/>
    <property type="match status" value="1"/>
</dbReference>
<protein>
    <recommendedName>
        <fullName evidence="10">Ferredoxin</fullName>
    </recommendedName>
</protein>
<keyword evidence="3" id="KW-0479">Metal-binding</keyword>
<evidence type="ECO:0000256" key="4">
    <source>
        <dbReference type="ARBA" id="ARBA00022982"/>
    </source>
</evidence>
<gene>
    <name evidence="8" type="ORF">ACH46_17505</name>
</gene>
<keyword evidence="7" id="KW-0003">3Fe-4S</keyword>
<keyword evidence="2" id="KW-0813">Transport</keyword>
<sequence length="71" mass="7623">MTVVANLDLCDGYGECVKAAPDYFELDDDGFVVVKKSDVTSEAEGRVINAVTRCPKSVFTLLADGKPVELP</sequence>
<evidence type="ECO:0008006" key="10">
    <source>
        <dbReference type="Google" id="ProtNLM"/>
    </source>
</evidence>
<keyword evidence="4" id="KW-0249">Electron transport</keyword>
<keyword evidence="6" id="KW-0411">Iron-sulfur</keyword>
<evidence type="ECO:0000256" key="7">
    <source>
        <dbReference type="ARBA" id="ARBA00023291"/>
    </source>
</evidence>
<dbReference type="Proteomes" id="UP000063789">
    <property type="component" value="Chromosome"/>
</dbReference>
<dbReference type="Pfam" id="PF13459">
    <property type="entry name" value="Fer4_15"/>
    <property type="match status" value="1"/>
</dbReference>
<dbReference type="STRING" id="1136941.ACH46_17505"/>
<evidence type="ECO:0000256" key="2">
    <source>
        <dbReference type="ARBA" id="ARBA00022448"/>
    </source>
</evidence>
<dbReference type="KEGG" id="goq:ACH46_17505"/>
<reference evidence="9" key="1">
    <citation type="submission" date="2015-06" db="EMBL/GenBank/DDBJ databases">
        <title>Complete genome sequence and metabolic analysis of phthalate degradation pathway in Gordonia sp. QH-11.</title>
        <authorList>
            <person name="Jin D."/>
            <person name="Kong X."/>
            <person name="Bai Z."/>
        </authorList>
    </citation>
    <scope>NUCLEOTIDE SEQUENCE [LARGE SCALE GENOMIC DNA]</scope>
    <source>
        <strain evidence="9">QH-11</strain>
    </source>
</reference>
<comment type="cofactor">
    <cofactor evidence="1">
        <name>[3Fe-4S] cluster</name>
        <dbReference type="ChEBI" id="CHEBI:21137"/>
    </cofactor>
</comment>